<feature type="chain" id="PRO_5046156909" evidence="1">
    <location>
        <begin position="28"/>
        <end position="151"/>
    </location>
</feature>
<comment type="caution">
    <text evidence="2">The sequence shown here is derived from an EMBL/GenBank/DDBJ whole genome shotgun (WGS) entry which is preliminary data.</text>
</comment>
<keyword evidence="3" id="KW-1185">Reference proteome</keyword>
<evidence type="ECO:0000313" key="3">
    <source>
        <dbReference type="Proteomes" id="UP001230156"/>
    </source>
</evidence>
<feature type="signal peptide" evidence="1">
    <location>
        <begin position="1"/>
        <end position="27"/>
    </location>
</feature>
<proteinExistence type="predicted"/>
<keyword evidence="1" id="KW-0732">Signal</keyword>
<gene>
    <name evidence="2" type="ORF">Q8A70_23640</name>
</gene>
<dbReference type="Pfam" id="PF16156">
    <property type="entry name" value="DUF4864"/>
    <property type="match status" value="1"/>
</dbReference>
<reference evidence="3" key="1">
    <citation type="submission" date="2023-08" db="EMBL/GenBank/DDBJ databases">
        <title>Rhodospirillaceae gen. nov., a novel taxon isolated from the Yangtze River Yuezi River estuary sludge.</title>
        <authorList>
            <person name="Ruan L."/>
        </authorList>
    </citation>
    <scope>NUCLEOTIDE SEQUENCE [LARGE SCALE GENOMIC DNA]</scope>
    <source>
        <strain evidence="3">R-7</strain>
    </source>
</reference>
<dbReference type="EMBL" id="JAUYVI010000007">
    <property type="protein sequence ID" value="MDQ7250703.1"/>
    <property type="molecule type" value="Genomic_DNA"/>
</dbReference>
<dbReference type="Proteomes" id="UP001230156">
    <property type="component" value="Unassembled WGS sequence"/>
</dbReference>
<dbReference type="RefSeq" id="WP_379960338.1">
    <property type="nucleotide sequence ID" value="NZ_JAUYVI010000007.1"/>
</dbReference>
<evidence type="ECO:0000313" key="2">
    <source>
        <dbReference type="EMBL" id="MDQ7250703.1"/>
    </source>
</evidence>
<evidence type="ECO:0000256" key="1">
    <source>
        <dbReference type="SAM" id="SignalP"/>
    </source>
</evidence>
<sequence length="151" mass="16668">MKSIWRAFLFAITLTLPTLALSHSAVAEDPLSALTAPDQQAIRAVVEAQLDAFQHDDGTKAFGFATPTIQQKFGDAATFMQMVKSGYPPVYRPRSVAFEKLVDTQQGPDQILRLVGPDGLTYAAHYLMQKQSDGSWMINGCYLTRLEEQSV</sequence>
<name>A0ABU0YV31_9PROT</name>
<protein>
    <submittedName>
        <fullName evidence="2">DUF4864 domain-containing protein</fullName>
    </submittedName>
</protein>
<dbReference type="InterPro" id="IPR032347">
    <property type="entry name" value="DUF4864"/>
</dbReference>
<accession>A0ABU0YV31</accession>
<organism evidence="2 3">
    <name type="scientific">Dongia sedimenti</name>
    <dbReference type="NCBI Taxonomy" id="3064282"/>
    <lineage>
        <taxon>Bacteria</taxon>
        <taxon>Pseudomonadati</taxon>
        <taxon>Pseudomonadota</taxon>
        <taxon>Alphaproteobacteria</taxon>
        <taxon>Rhodospirillales</taxon>
        <taxon>Dongiaceae</taxon>
        <taxon>Dongia</taxon>
    </lineage>
</organism>